<keyword evidence="4" id="KW-0132">Cell division</keyword>
<feature type="coiled-coil region" evidence="8">
    <location>
        <begin position="298"/>
        <end position="347"/>
    </location>
</feature>
<evidence type="ECO:0000256" key="5">
    <source>
        <dbReference type="ARBA" id="ARBA00022776"/>
    </source>
</evidence>
<dbReference type="Proteomes" id="UP000195602">
    <property type="component" value="Unassembled WGS sequence"/>
</dbReference>
<evidence type="ECO:0000256" key="8">
    <source>
        <dbReference type="SAM" id="Coils"/>
    </source>
</evidence>
<feature type="coiled-coil region" evidence="8">
    <location>
        <begin position="382"/>
        <end position="475"/>
    </location>
</feature>
<feature type="coiled-coil region" evidence="8">
    <location>
        <begin position="93"/>
        <end position="254"/>
    </location>
</feature>
<accession>A0AA91Q4X7</accession>
<gene>
    <name evidence="9" type="ORF">A9F13_01g09702</name>
</gene>
<dbReference type="GO" id="GO:0005635">
    <property type="term" value="C:nuclear envelope"/>
    <property type="evidence" value="ECO:0007669"/>
    <property type="project" value="TreeGrafter"/>
</dbReference>
<evidence type="ECO:0000256" key="2">
    <source>
        <dbReference type="ARBA" id="ARBA00008029"/>
    </source>
</evidence>
<organism evidence="9 10">
    <name type="scientific">Clavispora lusitaniae</name>
    <name type="common">Candida lusitaniae</name>
    <dbReference type="NCBI Taxonomy" id="36911"/>
    <lineage>
        <taxon>Eukaryota</taxon>
        <taxon>Fungi</taxon>
        <taxon>Dikarya</taxon>
        <taxon>Ascomycota</taxon>
        <taxon>Saccharomycotina</taxon>
        <taxon>Pichiomycetes</taxon>
        <taxon>Metschnikowiaceae</taxon>
        <taxon>Clavispora</taxon>
    </lineage>
</organism>
<dbReference type="EMBL" id="LYUB02000001">
    <property type="protein sequence ID" value="OVF11451.1"/>
    <property type="molecule type" value="Genomic_DNA"/>
</dbReference>
<sequence>MIDGSSSPFLESPGTPVFREKLARLEYEVSTLKTEKRLLQQNKDSSIGRYEELLAKKNDELARLQSNFDYVYNQRNELKSKLENQKDVAGRNTSDLTKDTKRLREENDALRKKLDKYERQYTSVSGKLEHVRADLNRELSANDQYRERIGDLEQENKQMADLNKDLLERMKSLSAQIENNRAASQVEELQLKLSALQNTNNSLQSKVDSLLQAKTSVELLKQKNASMAARIQVLEAFEEKAASLELDNVKLQAKFDEYFGAIASSVEKQDTDEENTVVSFISNFKQLQNRNLVLFDKLNETQSKVTELEQLNNALTSQIEQELQPQLEQLKAANSAAETEIAELKKIKILNGKEIEFLRNSLKDMDTVASRKSVAETNPDSLQEQEAQRKATNQYLTNLEKLVDDYKNQIDELTKKENTKQITMPSKRPRLAENSADLQTVRDLRNENLELSATIKGLKDEIESLRKRLALKERNPSSKGNILELRLNPFAKDQYVKQETLDLLRKENEALITQYVKNGNVDYVPKSVFARQENDKDILQAKIDQLSKKLNRLKNVYTEKSKEILAIISRFFGYVIEFIPSPINSNDFCSKIKLVSKYMIQKDKEQSPPYLILDVQSKSLKANGNYEFKTMCEELVSQWVNDKHQIPCFLSALNLKIFEDYKPRDE</sequence>
<keyword evidence="6" id="KW-0539">Nucleus</keyword>
<proteinExistence type="inferred from homology"/>
<dbReference type="PANTHER" id="PTHR23168:SF0">
    <property type="entry name" value="MITOTIC SPINDLE ASSEMBLY CHECKPOINT PROTEIN MAD1"/>
    <property type="match status" value="1"/>
</dbReference>
<evidence type="ECO:0000256" key="3">
    <source>
        <dbReference type="ARBA" id="ARBA00022019"/>
    </source>
</evidence>
<comment type="subcellular location">
    <subcellularLocation>
        <location evidence="1">Nucleus</location>
    </subcellularLocation>
</comment>
<comment type="similarity">
    <text evidence="2">Belongs to the MAD1 family.</text>
</comment>
<dbReference type="AlphaFoldDB" id="A0AA91Q4X7"/>
<dbReference type="GO" id="GO:0000776">
    <property type="term" value="C:kinetochore"/>
    <property type="evidence" value="ECO:0007669"/>
    <property type="project" value="TreeGrafter"/>
</dbReference>
<evidence type="ECO:0000256" key="4">
    <source>
        <dbReference type="ARBA" id="ARBA00022618"/>
    </source>
</evidence>
<feature type="coiled-coil region" evidence="8">
    <location>
        <begin position="22"/>
        <end position="67"/>
    </location>
</feature>
<keyword evidence="8" id="KW-0175">Coiled coil</keyword>
<dbReference type="InterPro" id="IPR008672">
    <property type="entry name" value="Mad1"/>
</dbReference>
<feature type="coiled-coil region" evidence="8">
    <location>
        <begin position="529"/>
        <end position="563"/>
    </location>
</feature>
<dbReference type="Pfam" id="PF05557">
    <property type="entry name" value="MAD"/>
    <property type="match status" value="1"/>
</dbReference>
<evidence type="ECO:0000256" key="6">
    <source>
        <dbReference type="ARBA" id="ARBA00023242"/>
    </source>
</evidence>
<dbReference type="GO" id="GO:0051301">
    <property type="term" value="P:cell division"/>
    <property type="evidence" value="ECO:0007669"/>
    <property type="project" value="UniProtKB-KW"/>
</dbReference>
<comment type="caution">
    <text evidence="9">The sequence shown here is derived from an EMBL/GenBank/DDBJ whole genome shotgun (WGS) entry which is preliminary data.</text>
</comment>
<dbReference type="Gene3D" id="1.10.287.1490">
    <property type="match status" value="1"/>
</dbReference>
<keyword evidence="7" id="KW-0131">Cell cycle</keyword>
<dbReference type="GO" id="GO:0072686">
    <property type="term" value="C:mitotic spindle"/>
    <property type="evidence" value="ECO:0007669"/>
    <property type="project" value="TreeGrafter"/>
</dbReference>
<protein>
    <recommendedName>
        <fullName evidence="3">Spindle assembly checkpoint component MAD1</fullName>
    </recommendedName>
</protein>
<dbReference type="KEGG" id="clus:A9F13_01g09702"/>
<evidence type="ECO:0000313" key="9">
    <source>
        <dbReference type="EMBL" id="OVF11451.1"/>
    </source>
</evidence>
<reference evidence="9 10" key="1">
    <citation type="submission" date="2017-04" db="EMBL/GenBank/DDBJ databases">
        <title>Draft genome of the yeast Clavispora lusitaniae type strain CBS 6936.</title>
        <authorList>
            <person name="Durrens P."/>
            <person name="Klopp C."/>
            <person name="Biteau N."/>
            <person name="Fitton-Ouhabi V."/>
            <person name="Dementhon K."/>
            <person name="Accoceberry I."/>
            <person name="Sherman D.J."/>
            <person name="Noel T."/>
        </authorList>
    </citation>
    <scope>NUCLEOTIDE SEQUENCE [LARGE SCALE GENOMIC DNA]</scope>
    <source>
        <strain evidence="9 10">CBS 6936</strain>
    </source>
</reference>
<evidence type="ECO:0000256" key="7">
    <source>
        <dbReference type="ARBA" id="ARBA00023306"/>
    </source>
</evidence>
<dbReference type="PANTHER" id="PTHR23168">
    <property type="entry name" value="MITOTIC SPINDLE ASSEMBLY CHECKPOINT PROTEIN MAD1 MITOTIC ARREST DEFICIENT-LIKE PROTEIN 1"/>
    <property type="match status" value="1"/>
</dbReference>
<keyword evidence="5" id="KW-0498">Mitosis</keyword>
<dbReference type="Gene3D" id="3.30.457.60">
    <property type="match status" value="1"/>
</dbReference>
<dbReference type="Gene3D" id="6.10.250.90">
    <property type="match status" value="1"/>
</dbReference>
<dbReference type="GO" id="GO:0051315">
    <property type="term" value="P:attachment of mitotic spindle microtubules to kinetochore"/>
    <property type="evidence" value="ECO:0007669"/>
    <property type="project" value="TreeGrafter"/>
</dbReference>
<evidence type="ECO:0000256" key="1">
    <source>
        <dbReference type="ARBA" id="ARBA00004123"/>
    </source>
</evidence>
<evidence type="ECO:0000313" key="10">
    <source>
        <dbReference type="Proteomes" id="UP000195602"/>
    </source>
</evidence>
<dbReference type="GO" id="GO:0007094">
    <property type="term" value="P:mitotic spindle assembly checkpoint signaling"/>
    <property type="evidence" value="ECO:0007669"/>
    <property type="project" value="InterPro"/>
</dbReference>
<name>A0AA91Q4X7_CLALS</name>